<dbReference type="InterPro" id="IPR050695">
    <property type="entry name" value="N-acetylmuramoyl_amidase_3"/>
</dbReference>
<dbReference type="Proteomes" id="UP000825179">
    <property type="component" value="Chromosome"/>
</dbReference>
<dbReference type="GO" id="GO:0030288">
    <property type="term" value="C:outer membrane-bounded periplasmic space"/>
    <property type="evidence" value="ECO:0007669"/>
    <property type="project" value="TreeGrafter"/>
</dbReference>
<evidence type="ECO:0000256" key="2">
    <source>
        <dbReference type="SAM" id="MobiDB-lite"/>
    </source>
</evidence>
<dbReference type="GO" id="GO:0008745">
    <property type="term" value="F:N-acetylmuramoyl-L-alanine amidase activity"/>
    <property type="evidence" value="ECO:0007669"/>
    <property type="project" value="InterPro"/>
</dbReference>
<feature type="compositionally biased region" description="Low complexity" evidence="2">
    <location>
        <begin position="183"/>
        <end position="198"/>
    </location>
</feature>
<dbReference type="InterPro" id="IPR007730">
    <property type="entry name" value="SPOR-like_dom"/>
</dbReference>
<dbReference type="PROSITE" id="PS51724">
    <property type="entry name" value="SPOR"/>
    <property type="match status" value="1"/>
</dbReference>
<feature type="region of interest" description="Disordered" evidence="2">
    <location>
        <begin position="177"/>
        <end position="198"/>
    </location>
</feature>
<protein>
    <submittedName>
        <fullName evidence="4">Cell wall hydrolase/autolysin</fullName>
    </submittedName>
    <submittedName>
        <fullName evidence="5">N-acetylmuramoyl-L-alanine amidase</fullName>
    </submittedName>
</protein>
<dbReference type="SUPFAM" id="SSF110997">
    <property type="entry name" value="Sporulation related repeat"/>
    <property type="match status" value="1"/>
</dbReference>
<dbReference type="EMBL" id="CP082237">
    <property type="protein sequence ID" value="QZT33976.1"/>
    <property type="molecule type" value="Genomic_DNA"/>
</dbReference>
<dbReference type="Gene3D" id="3.40.630.40">
    <property type="entry name" value="Zn-dependent exopeptidases"/>
    <property type="match status" value="1"/>
</dbReference>
<dbReference type="KEGG" id="cthu:HUR95_00605"/>
<evidence type="ECO:0000313" key="7">
    <source>
        <dbReference type="Proteomes" id="UP000825179"/>
    </source>
</evidence>
<name>F5L4K0_CALTT</name>
<reference evidence="5" key="3">
    <citation type="submission" date="2021-08" db="EMBL/GenBank/DDBJ databases">
        <authorList>
            <person name="de Jong S."/>
            <person name="van den Broek M."/>
            <person name="Merkel A."/>
            <person name="de la Torre Cortes P."/>
            <person name="Kalamorz F."/>
            <person name="Cook G."/>
            <person name="van Loosdrecht M."/>
            <person name="McMillan D."/>
        </authorList>
    </citation>
    <scope>NUCLEOTIDE SEQUENCE</scope>
    <source>
        <strain evidence="5">TA2.A1</strain>
    </source>
</reference>
<gene>
    <name evidence="4" type="ORF">CathTA2_0713</name>
    <name evidence="5" type="ORF">HUR95_00605</name>
</gene>
<dbReference type="SMART" id="SM00646">
    <property type="entry name" value="Ami_3"/>
    <property type="match status" value="1"/>
</dbReference>
<dbReference type="PANTHER" id="PTHR30404:SF0">
    <property type="entry name" value="N-ACETYLMURAMOYL-L-ALANINE AMIDASE AMIC"/>
    <property type="match status" value="1"/>
</dbReference>
<organism evidence="4 6">
    <name type="scientific">Caldalkalibacillus thermarum (strain TA2.A1)</name>
    <dbReference type="NCBI Taxonomy" id="986075"/>
    <lineage>
        <taxon>Bacteria</taxon>
        <taxon>Bacillati</taxon>
        <taxon>Bacillota</taxon>
        <taxon>Bacilli</taxon>
        <taxon>Bacillales</taxon>
        <taxon>Bacillaceae</taxon>
        <taxon>Caldalkalibacillus</taxon>
    </lineage>
</organism>
<dbReference type="SUPFAM" id="SSF53187">
    <property type="entry name" value="Zn-dependent exopeptidases"/>
    <property type="match status" value="1"/>
</dbReference>
<evidence type="ECO:0000313" key="4">
    <source>
        <dbReference type="EMBL" id="EGL83746.1"/>
    </source>
</evidence>
<dbReference type="Proteomes" id="UP000010716">
    <property type="component" value="Unassembled WGS sequence"/>
</dbReference>
<dbReference type="RefSeq" id="WP_007503174.1">
    <property type="nucleotide sequence ID" value="NZ_AFCE01000085.1"/>
</dbReference>
<dbReference type="CDD" id="cd02696">
    <property type="entry name" value="MurNAc-LAA"/>
    <property type="match status" value="1"/>
</dbReference>
<dbReference type="eggNOG" id="COG0860">
    <property type="taxonomic scope" value="Bacteria"/>
</dbReference>
<dbReference type="GO" id="GO:0009253">
    <property type="term" value="P:peptidoglycan catabolic process"/>
    <property type="evidence" value="ECO:0007669"/>
    <property type="project" value="InterPro"/>
</dbReference>
<dbReference type="InterPro" id="IPR036680">
    <property type="entry name" value="SPOR-like_sf"/>
</dbReference>
<evidence type="ECO:0000313" key="6">
    <source>
        <dbReference type="Proteomes" id="UP000010716"/>
    </source>
</evidence>
<evidence type="ECO:0000313" key="5">
    <source>
        <dbReference type="EMBL" id="QZT33976.1"/>
    </source>
</evidence>
<reference evidence="5 7" key="2">
    <citation type="journal article" date="2020" name="Extremophiles">
        <title>Genomic analysis of Caldalkalibacillus thermarum TA2.A1 reveals aerobic alkaliphilic metabolism and evolutionary hallmarks linking alkaliphilic bacteria and plant life.</title>
        <authorList>
            <person name="de Jong S.I."/>
            <person name="van den Broek M.A."/>
            <person name="Merkel A.Y."/>
            <person name="de la Torre Cortes P."/>
            <person name="Kalamorz F."/>
            <person name="Cook G.M."/>
            <person name="van Loosdrecht M.C.M."/>
            <person name="McMillan D.G.G."/>
        </authorList>
    </citation>
    <scope>NUCLEOTIDE SEQUENCE [LARGE SCALE GENOMIC DNA]</scope>
    <source>
        <strain evidence="5 7">TA2.A1</strain>
    </source>
</reference>
<dbReference type="AlphaFoldDB" id="F5L4K0"/>
<keyword evidence="1 4" id="KW-0378">Hydrolase</keyword>
<dbReference type="Pfam" id="PF05036">
    <property type="entry name" value="SPOR"/>
    <property type="match status" value="1"/>
</dbReference>
<dbReference type="OrthoDB" id="9763643at2"/>
<dbReference type="InterPro" id="IPR002508">
    <property type="entry name" value="MurNAc-LAA_cat"/>
</dbReference>
<reference evidence="4 6" key="1">
    <citation type="journal article" date="2011" name="J. Bacteriol.">
        <title>Draft genome sequence of the thermoalkaliphilic Caldalkalibacillus thermarum strain TA2.A1.</title>
        <authorList>
            <person name="Kalamorz F."/>
            <person name="Keis S."/>
            <person name="McMillan D.G."/>
            <person name="Olsson K."/>
            <person name="Stanton J.A."/>
            <person name="Stockwell P."/>
            <person name="Black M.A."/>
            <person name="Klingeman D.M."/>
            <person name="Land M.L."/>
            <person name="Han C.S."/>
            <person name="Martin S.L."/>
            <person name="Becher S.A."/>
            <person name="Peddie C.J."/>
            <person name="Morgan H.W."/>
            <person name="Matthies D."/>
            <person name="Preiss L."/>
            <person name="Meier T."/>
            <person name="Brown S.D."/>
            <person name="Cook G.M."/>
        </authorList>
    </citation>
    <scope>NUCLEOTIDE SEQUENCE [LARGE SCALE GENOMIC DNA]</scope>
    <source>
        <strain evidence="4 6">TA2.A1</strain>
    </source>
</reference>
<dbReference type="GO" id="GO:0042834">
    <property type="term" value="F:peptidoglycan binding"/>
    <property type="evidence" value="ECO:0007669"/>
    <property type="project" value="InterPro"/>
</dbReference>
<proteinExistence type="predicted"/>
<accession>F5L4K0</accession>
<dbReference type="Pfam" id="PF01520">
    <property type="entry name" value="Amidase_3"/>
    <property type="match status" value="1"/>
</dbReference>
<dbReference type="Gene3D" id="3.30.70.1070">
    <property type="entry name" value="Sporulation related repeat"/>
    <property type="match status" value="1"/>
</dbReference>
<dbReference type="PANTHER" id="PTHR30404">
    <property type="entry name" value="N-ACETYLMURAMOYL-L-ALANINE AMIDASE"/>
    <property type="match status" value="1"/>
</dbReference>
<evidence type="ECO:0000256" key="1">
    <source>
        <dbReference type="ARBA" id="ARBA00022801"/>
    </source>
</evidence>
<dbReference type="EMBL" id="AFCE01000085">
    <property type="protein sequence ID" value="EGL83746.1"/>
    <property type="molecule type" value="Genomic_DNA"/>
</dbReference>
<feature type="domain" description="SPOR" evidence="3">
    <location>
        <begin position="197"/>
        <end position="237"/>
    </location>
</feature>
<evidence type="ECO:0000259" key="3">
    <source>
        <dbReference type="PROSITE" id="PS51724"/>
    </source>
</evidence>
<sequence length="237" mass="26354">MTKIFIDPGHGGRDPGAVANGLQEKALVLDIALRMRNMLLNEYEGVQVRMSRDKDVFVSLEERARMANSWGADYFVSVHINAGGGTGFESFVHTSQASRTVALRNVVHDEIIRALSGVRDRGKKVANFAVLRLTRMPAILTENLFVDHVQDASRLKDPNFLSRIARGHAEGIAKAFGLRKKQQQQQSSTSQSTSTATSGNVMYRVVTGSFRDRENAERRVAELKKAGFESFIDVYRP</sequence>
<keyword evidence="7" id="KW-1185">Reference proteome</keyword>